<proteinExistence type="predicted"/>
<dbReference type="Proteomes" id="UP001642720">
    <property type="component" value="Unassembled WGS sequence"/>
</dbReference>
<sequence>MQLSSKFSHTKQQFGDWPKLRCDGKLSKPAIRAGESHDACIDVDKTPSVTLTVPSWHVYQV</sequence>
<reference evidence="1 2" key="1">
    <citation type="submission" date="2018-01" db="EMBL/GenBank/DDBJ databases">
        <title>Genome characterization of the sugarcane-associated fungus Trichoderma ghanense CCMA-1212 and their application in lignocelulose bioconversion.</title>
        <authorList>
            <person name="Steindorff A.S."/>
            <person name="Mendes T.D."/>
            <person name="Vilela E.S.D."/>
            <person name="Rodrigues D.S."/>
            <person name="Formighieri E.F."/>
            <person name="Melo I.S."/>
            <person name="Favaro L.C.L."/>
        </authorList>
    </citation>
    <scope>NUCLEOTIDE SEQUENCE [LARGE SCALE GENOMIC DNA]</scope>
    <source>
        <strain evidence="1 2">CCMA-1212</strain>
    </source>
</reference>
<evidence type="ECO:0000313" key="2">
    <source>
        <dbReference type="Proteomes" id="UP001642720"/>
    </source>
</evidence>
<gene>
    <name evidence="1" type="ORF">CCMA1212_006002</name>
</gene>
<comment type="caution">
    <text evidence="1">The sequence shown here is derived from an EMBL/GenBank/DDBJ whole genome shotgun (WGS) entry which is preliminary data.</text>
</comment>
<keyword evidence="2" id="KW-1185">Reference proteome</keyword>
<dbReference type="RefSeq" id="XP_073558493.1">
    <property type="nucleotide sequence ID" value="XM_073703243.1"/>
</dbReference>
<evidence type="ECO:0000313" key="1">
    <source>
        <dbReference type="EMBL" id="TFB02292.1"/>
    </source>
</evidence>
<name>A0ABY2H3G0_9HYPO</name>
<dbReference type="EMBL" id="PPTA01000007">
    <property type="protein sequence ID" value="TFB02292.1"/>
    <property type="molecule type" value="Genomic_DNA"/>
</dbReference>
<organism evidence="1 2">
    <name type="scientific">Trichoderma ghanense</name>
    <dbReference type="NCBI Taxonomy" id="65468"/>
    <lineage>
        <taxon>Eukaryota</taxon>
        <taxon>Fungi</taxon>
        <taxon>Dikarya</taxon>
        <taxon>Ascomycota</taxon>
        <taxon>Pezizomycotina</taxon>
        <taxon>Sordariomycetes</taxon>
        <taxon>Hypocreomycetidae</taxon>
        <taxon>Hypocreales</taxon>
        <taxon>Hypocreaceae</taxon>
        <taxon>Trichoderma</taxon>
    </lineage>
</organism>
<dbReference type="GeneID" id="300577693"/>
<accession>A0ABY2H3G0</accession>
<protein>
    <submittedName>
        <fullName evidence="1">Uncharacterized protein</fullName>
    </submittedName>
</protein>